<keyword evidence="6 9" id="KW-0326">Glycosidase</keyword>
<dbReference type="GO" id="GO:0005975">
    <property type="term" value="P:carbohydrate metabolic process"/>
    <property type="evidence" value="ECO:0007669"/>
    <property type="project" value="InterPro"/>
</dbReference>
<evidence type="ECO:0000256" key="3">
    <source>
        <dbReference type="ARBA" id="ARBA00012744"/>
    </source>
</evidence>
<protein>
    <recommendedName>
        <fullName evidence="3">beta-glucosidase</fullName>
        <ecNumber evidence="3">3.2.1.21</ecNumber>
    </recommendedName>
</protein>
<evidence type="ECO:0000256" key="5">
    <source>
        <dbReference type="ARBA" id="ARBA00023180"/>
    </source>
</evidence>
<dbReference type="AlphaFoldDB" id="A0A2G8KWV9"/>
<accession>A0A2G8KWV9</accession>
<dbReference type="STRING" id="307972.A0A2G8KWV9"/>
<name>A0A2G8KWV9_STIJA</name>
<dbReference type="SUPFAM" id="SSF51445">
    <property type="entry name" value="(Trans)glycosidases"/>
    <property type="match status" value="1"/>
</dbReference>
<comment type="similarity">
    <text evidence="1 8">Belongs to the glycosyl hydrolase 1 family.</text>
</comment>
<evidence type="ECO:0000256" key="11">
    <source>
        <dbReference type="SAM" id="SignalP"/>
    </source>
</evidence>
<dbReference type="PRINTS" id="PR00131">
    <property type="entry name" value="GLHYDRLASE1"/>
</dbReference>
<sequence>MIAKLTLCVFLCFISLVVAQETYPEYSYPSVFSEPGRDLLIAGKFPADFIWGSATSAYQIEGGWQEDDKGLSIWDTFSHNGRIYNNQNGDVACDSYHKYEEDVALLKNLGVSYYRFSISWPRVLPNGTVDYIDEAGIEYYNNLITSLLDNGVEPMVTLYHWDLPQFLQDEYGGWESDELVDIFNDYADLMFERFGEKVKYWITFNEPYVVCWLGYGINVFAPGIYDPGAAPYRAAHTIIKAHAKAYHTYKQKYSSYGGKLSITLSTDFGIPEDPNKPEDVAAAERYMQFTAGWFAHAIFKNGDYPDTMKWQVGNKSMAQGFEESRLPEFTEEEKDEIKGTYDFFGLNSYTSTVCRAEVDTGTEPNYEGDQDMQRYQPDEWPTSTSSWLRPVPWGLRGLLNWVKNEYNNPDIFITENGVSTALDSGTEDEERVTFYRAYINEVLKAIEQDNVKVKGYFAWSLMDNFEWTSGYSQRFGLHYVDFDDNDRPRTVKTSAQWFKDLIAYNGFEEGYSAGNLVQQNFVICILSSVLITLFVSLRL</sequence>
<evidence type="ECO:0000256" key="8">
    <source>
        <dbReference type="RuleBase" id="RU003690"/>
    </source>
</evidence>
<organism evidence="12 13">
    <name type="scientific">Stichopus japonicus</name>
    <name type="common">Sea cucumber</name>
    <dbReference type="NCBI Taxonomy" id="307972"/>
    <lineage>
        <taxon>Eukaryota</taxon>
        <taxon>Metazoa</taxon>
        <taxon>Echinodermata</taxon>
        <taxon>Eleutherozoa</taxon>
        <taxon>Echinozoa</taxon>
        <taxon>Holothuroidea</taxon>
        <taxon>Aspidochirotacea</taxon>
        <taxon>Aspidochirotida</taxon>
        <taxon>Stichopodidae</taxon>
        <taxon>Apostichopus</taxon>
    </lineage>
</organism>
<dbReference type="InterPro" id="IPR033132">
    <property type="entry name" value="GH_1_N_CS"/>
</dbReference>
<feature type="region of interest" description="Disordered" evidence="10">
    <location>
        <begin position="360"/>
        <end position="379"/>
    </location>
</feature>
<evidence type="ECO:0000256" key="6">
    <source>
        <dbReference type="ARBA" id="ARBA00023295"/>
    </source>
</evidence>
<dbReference type="InterPro" id="IPR001360">
    <property type="entry name" value="Glyco_hydro_1"/>
</dbReference>
<feature type="chain" id="PRO_5013647859" description="beta-glucosidase" evidence="11">
    <location>
        <begin position="20"/>
        <end position="539"/>
    </location>
</feature>
<dbReference type="PANTHER" id="PTHR10353">
    <property type="entry name" value="GLYCOSYL HYDROLASE"/>
    <property type="match status" value="1"/>
</dbReference>
<feature type="active site" description="Nucleophile" evidence="7">
    <location>
        <position position="415"/>
    </location>
</feature>
<feature type="signal peptide" evidence="11">
    <location>
        <begin position="1"/>
        <end position="19"/>
    </location>
</feature>
<dbReference type="OrthoDB" id="65569at2759"/>
<evidence type="ECO:0000256" key="4">
    <source>
        <dbReference type="ARBA" id="ARBA00022801"/>
    </source>
</evidence>
<comment type="subunit">
    <text evidence="2">Homodimer.</text>
</comment>
<dbReference type="Proteomes" id="UP000230750">
    <property type="component" value="Unassembled WGS sequence"/>
</dbReference>
<evidence type="ECO:0000256" key="9">
    <source>
        <dbReference type="RuleBase" id="RU004468"/>
    </source>
</evidence>
<evidence type="ECO:0000313" key="13">
    <source>
        <dbReference type="Proteomes" id="UP000230750"/>
    </source>
</evidence>
<keyword evidence="13" id="KW-1185">Reference proteome</keyword>
<keyword evidence="5" id="KW-0325">Glycoprotein</keyword>
<proteinExistence type="inferred from homology"/>
<dbReference type="PANTHER" id="PTHR10353:SF36">
    <property type="entry name" value="LP05116P"/>
    <property type="match status" value="1"/>
</dbReference>
<keyword evidence="4 9" id="KW-0378">Hydrolase</keyword>
<dbReference type="PROSITE" id="PS00653">
    <property type="entry name" value="GLYCOSYL_HYDROL_F1_2"/>
    <property type="match status" value="1"/>
</dbReference>
<evidence type="ECO:0000256" key="7">
    <source>
        <dbReference type="PROSITE-ProRule" id="PRU10055"/>
    </source>
</evidence>
<dbReference type="GO" id="GO:0004553">
    <property type="term" value="F:hydrolase activity, hydrolyzing O-glycosyl compounds"/>
    <property type="evidence" value="ECO:0007669"/>
    <property type="project" value="InterPro"/>
</dbReference>
<reference evidence="12 13" key="1">
    <citation type="journal article" date="2017" name="PLoS Biol.">
        <title>The sea cucumber genome provides insights into morphological evolution and visceral regeneration.</title>
        <authorList>
            <person name="Zhang X."/>
            <person name="Sun L."/>
            <person name="Yuan J."/>
            <person name="Sun Y."/>
            <person name="Gao Y."/>
            <person name="Zhang L."/>
            <person name="Li S."/>
            <person name="Dai H."/>
            <person name="Hamel J.F."/>
            <person name="Liu C."/>
            <person name="Yu Y."/>
            <person name="Liu S."/>
            <person name="Lin W."/>
            <person name="Guo K."/>
            <person name="Jin S."/>
            <person name="Xu P."/>
            <person name="Storey K.B."/>
            <person name="Huan P."/>
            <person name="Zhang T."/>
            <person name="Zhou Y."/>
            <person name="Zhang J."/>
            <person name="Lin C."/>
            <person name="Li X."/>
            <person name="Xing L."/>
            <person name="Huo D."/>
            <person name="Sun M."/>
            <person name="Wang L."/>
            <person name="Mercier A."/>
            <person name="Li F."/>
            <person name="Yang H."/>
            <person name="Xiang J."/>
        </authorList>
    </citation>
    <scope>NUCLEOTIDE SEQUENCE [LARGE SCALE GENOMIC DNA]</scope>
    <source>
        <strain evidence="12">Shaxun</strain>
        <tissue evidence="12">Muscle</tissue>
    </source>
</reference>
<keyword evidence="11" id="KW-0732">Signal</keyword>
<evidence type="ECO:0000256" key="10">
    <source>
        <dbReference type="SAM" id="MobiDB-lite"/>
    </source>
</evidence>
<comment type="caution">
    <text evidence="12">The sequence shown here is derived from an EMBL/GenBank/DDBJ whole genome shotgun (WGS) entry which is preliminary data.</text>
</comment>
<dbReference type="FunFam" id="3.20.20.80:FF:000013">
    <property type="entry name" value="lactase-phlorizin hydrolase"/>
    <property type="match status" value="1"/>
</dbReference>
<dbReference type="InterPro" id="IPR017853">
    <property type="entry name" value="GH"/>
</dbReference>
<dbReference type="InterPro" id="IPR018120">
    <property type="entry name" value="Glyco_hydro_1_AS"/>
</dbReference>
<dbReference type="Pfam" id="PF00232">
    <property type="entry name" value="Glyco_hydro_1"/>
    <property type="match status" value="1"/>
</dbReference>
<dbReference type="EMBL" id="MRZV01000326">
    <property type="protein sequence ID" value="PIK52497.1"/>
    <property type="molecule type" value="Genomic_DNA"/>
</dbReference>
<dbReference type="PROSITE" id="PS00572">
    <property type="entry name" value="GLYCOSYL_HYDROL_F1_1"/>
    <property type="match status" value="1"/>
</dbReference>
<evidence type="ECO:0000313" key="12">
    <source>
        <dbReference type="EMBL" id="PIK52497.1"/>
    </source>
</evidence>
<gene>
    <name evidence="12" type="ORF">BSL78_10595</name>
</gene>
<dbReference type="EC" id="3.2.1.21" evidence="3"/>
<evidence type="ECO:0000256" key="1">
    <source>
        <dbReference type="ARBA" id="ARBA00010838"/>
    </source>
</evidence>
<dbReference type="Gene3D" id="3.20.20.80">
    <property type="entry name" value="Glycosidases"/>
    <property type="match status" value="1"/>
</dbReference>
<evidence type="ECO:0000256" key="2">
    <source>
        <dbReference type="ARBA" id="ARBA00011738"/>
    </source>
</evidence>